<reference evidence="2 3" key="1">
    <citation type="submission" date="2020-03" db="EMBL/GenBank/DDBJ databases">
        <authorList>
            <person name="Sun Q."/>
        </authorList>
    </citation>
    <scope>NUCLEOTIDE SEQUENCE [LARGE SCALE GENOMIC DNA]</scope>
    <source>
        <strain evidence="2 3">JC162</strain>
    </source>
</reference>
<evidence type="ECO:0000313" key="2">
    <source>
        <dbReference type="EMBL" id="NMJ40850.1"/>
    </source>
</evidence>
<protein>
    <submittedName>
        <fullName evidence="2">Uncharacterized protein</fullName>
    </submittedName>
</protein>
<dbReference type="RefSeq" id="WP_170053112.1">
    <property type="nucleotide sequence ID" value="NZ_JABBKX010000002.1"/>
</dbReference>
<keyword evidence="3" id="KW-1185">Reference proteome</keyword>
<evidence type="ECO:0000313" key="3">
    <source>
        <dbReference type="Proteomes" id="UP000548582"/>
    </source>
</evidence>
<comment type="caution">
    <text evidence="2">The sequence shown here is derived from an EMBL/GenBank/DDBJ whole genome shotgun (WGS) entry which is preliminary data.</text>
</comment>
<accession>A0A848EBK1</accession>
<organism evidence="2 3">
    <name type="scientific">Neoroseomonas marina</name>
    <dbReference type="NCBI Taxonomy" id="1232220"/>
    <lineage>
        <taxon>Bacteria</taxon>
        <taxon>Pseudomonadati</taxon>
        <taxon>Pseudomonadota</taxon>
        <taxon>Alphaproteobacteria</taxon>
        <taxon>Acetobacterales</taxon>
        <taxon>Acetobacteraceae</taxon>
        <taxon>Neoroseomonas</taxon>
    </lineage>
</organism>
<dbReference type="EMBL" id="JABBKX010000002">
    <property type="protein sequence ID" value="NMJ40850.1"/>
    <property type="molecule type" value="Genomic_DNA"/>
</dbReference>
<sequence>MRPFRLLLLAQLAACAPDYTAVRDWASQARDAMLPIEAPRAPRPPVAPVPAAPVTQDGRAGAVLALQEGAAAWLGMLAFLADDGWPRQRENPLTDLVAKVQPYDPEGAAGLHELGEVMAYAARRDTRAPWLSTAVERGDPSFQKIIGALQRQSAAMAAEGPSPSRGDPPRGVPPARRTLAQEVAAMRQADADRQRIAQDARAAALARVGEGHAFLAAHTDELSRSDTARLLRVQEMELRRLVLLGAAG</sequence>
<name>A0A848EBK1_9PROT</name>
<evidence type="ECO:0000256" key="1">
    <source>
        <dbReference type="SAM" id="MobiDB-lite"/>
    </source>
</evidence>
<gene>
    <name evidence="2" type="ORF">GWK16_06330</name>
</gene>
<dbReference type="Proteomes" id="UP000548582">
    <property type="component" value="Unassembled WGS sequence"/>
</dbReference>
<feature type="region of interest" description="Disordered" evidence="1">
    <location>
        <begin position="153"/>
        <end position="175"/>
    </location>
</feature>
<dbReference type="AlphaFoldDB" id="A0A848EBK1"/>
<proteinExistence type="predicted"/>